<feature type="transmembrane region" description="Helical" evidence="1">
    <location>
        <begin position="780"/>
        <end position="800"/>
    </location>
</feature>
<feature type="transmembrane region" description="Helical" evidence="1">
    <location>
        <begin position="899"/>
        <end position="919"/>
    </location>
</feature>
<gene>
    <name evidence="2" type="ORF">QR680_010832</name>
</gene>
<feature type="transmembrane region" description="Helical" evidence="1">
    <location>
        <begin position="488"/>
        <end position="508"/>
    </location>
</feature>
<dbReference type="EMBL" id="JAUCMV010000001">
    <property type="protein sequence ID" value="KAK0428478.1"/>
    <property type="molecule type" value="Genomic_DNA"/>
</dbReference>
<feature type="transmembrane region" description="Helical" evidence="1">
    <location>
        <begin position="830"/>
        <end position="854"/>
    </location>
</feature>
<dbReference type="PANTHER" id="PTHR22945:SF40">
    <property type="entry name" value="SERPENTINE RECEPTOR, CLASS D (DELTA)-RELATED"/>
    <property type="match status" value="1"/>
</dbReference>
<dbReference type="PANTHER" id="PTHR22945">
    <property type="entry name" value="SERPENTINE RECEPTOR, CLASS D DELTA"/>
    <property type="match status" value="1"/>
</dbReference>
<feature type="transmembrane region" description="Helical" evidence="1">
    <location>
        <begin position="389"/>
        <end position="405"/>
    </location>
</feature>
<feature type="transmembrane region" description="Helical" evidence="1">
    <location>
        <begin position="449"/>
        <end position="476"/>
    </location>
</feature>
<feature type="transmembrane region" description="Helical" evidence="1">
    <location>
        <begin position="866"/>
        <end position="887"/>
    </location>
</feature>
<protein>
    <submittedName>
        <fullName evidence="2">Uncharacterized protein</fullName>
    </submittedName>
</protein>
<evidence type="ECO:0000313" key="3">
    <source>
        <dbReference type="Proteomes" id="UP001175271"/>
    </source>
</evidence>
<reference evidence="2" key="1">
    <citation type="submission" date="2023-06" db="EMBL/GenBank/DDBJ databases">
        <title>Genomic analysis of the entomopathogenic nematode Steinernema hermaphroditum.</title>
        <authorList>
            <person name="Schwarz E.M."/>
            <person name="Heppert J.K."/>
            <person name="Baniya A."/>
            <person name="Schwartz H.T."/>
            <person name="Tan C.-H."/>
            <person name="Antoshechkin I."/>
            <person name="Sternberg P.W."/>
            <person name="Goodrich-Blair H."/>
            <person name="Dillman A.R."/>
        </authorList>
    </citation>
    <scope>NUCLEOTIDE SEQUENCE</scope>
    <source>
        <strain evidence="2">PS9179</strain>
        <tissue evidence="2">Whole animal</tissue>
    </source>
</reference>
<dbReference type="InterPro" id="IPR050920">
    <property type="entry name" value="Nematode_rcpt-like_delta"/>
</dbReference>
<feature type="transmembrane region" description="Helical" evidence="1">
    <location>
        <begin position="673"/>
        <end position="694"/>
    </location>
</feature>
<feature type="transmembrane region" description="Helical" evidence="1">
    <location>
        <begin position="538"/>
        <end position="564"/>
    </location>
</feature>
<organism evidence="2 3">
    <name type="scientific">Steinernema hermaphroditum</name>
    <dbReference type="NCBI Taxonomy" id="289476"/>
    <lineage>
        <taxon>Eukaryota</taxon>
        <taxon>Metazoa</taxon>
        <taxon>Ecdysozoa</taxon>
        <taxon>Nematoda</taxon>
        <taxon>Chromadorea</taxon>
        <taxon>Rhabditida</taxon>
        <taxon>Tylenchina</taxon>
        <taxon>Panagrolaimomorpha</taxon>
        <taxon>Strongyloidoidea</taxon>
        <taxon>Steinernematidae</taxon>
        <taxon>Steinernema</taxon>
    </lineage>
</organism>
<dbReference type="SUPFAM" id="SSF81321">
    <property type="entry name" value="Family A G protein-coupled receptor-like"/>
    <property type="match status" value="1"/>
</dbReference>
<proteinExistence type="predicted"/>
<dbReference type="Pfam" id="PF10318">
    <property type="entry name" value="7TM_GPCR_Srh"/>
    <property type="match status" value="3"/>
</dbReference>
<feature type="transmembrane region" description="Helical" evidence="1">
    <location>
        <begin position="584"/>
        <end position="612"/>
    </location>
</feature>
<feature type="transmembrane region" description="Helical" evidence="1">
    <location>
        <begin position="363"/>
        <end position="382"/>
    </location>
</feature>
<keyword evidence="3" id="KW-1185">Reference proteome</keyword>
<feature type="transmembrane region" description="Helical" evidence="1">
    <location>
        <begin position="738"/>
        <end position="760"/>
    </location>
</feature>
<dbReference type="InterPro" id="IPR019422">
    <property type="entry name" value="7TM_GPCR_serpentine_rcpt_Srh"/>
</dbReference>
<dbReference type="Proteomes" id="UP001175271">
    <property type="component" value="Unassembled WGS sequence"/>
</dbReference>
<dbReference type="AlphaFoldDB" id="A0AA39MC70"/>
<keyword evidence="1" id="KW-0472">Membrane</keyword>
<keyword evidence="1" id="KW-0812">Transmembrane</keyword>
<evidence type="ECO:0000256" key="1">
    <source>
        <dbReference type="SAM" id="Phobius"/>
    </source>
</evidence>
<feature type="transmembrane region" description="Helical" evidence="1">
    <location>
        <begin position="706"/>
        <end position="732"/>
    </location>
</feature>
<dbReference type="Gene3D" id="1.20.1070.10">
    <property type="entry name" value="Rhodopsin 7-helix transmembrane proteins"/>
    <property type="match status" value="1"/>
</dbReference>
<keyword evidence="1" id="KW-1133">Transmembrane helix</keyword>
<sequence length="956" mass="109039">MDYISPDFCDRVYHLLPLSHLQTIRSEVSSRLWGDSARYHLGKRKTLVLTDSTCLDHRRRGISSAPAMYSTEIQKKKSKDPYVRFLWVTDTSEISEWPLENAEQFYVGAHYTADQLTITGSQQAHQTILMETEVTKLLFTQMTLWYDCEASRDLLRRHINRGVLEKVHLGGGWTDEEVFEDLLFQDQLVDFRSDTSEIRFSASTIQRLINHFVAIGEGGQHYQGKDFAFKAYRCDVKSMLTETEFKRSRTGQLTRGQDSRGYSEDDLAVCFQVDPLLFGWACMTATYIVIIMTMCFIFTYRVVRTLKLQMVQASKRTKDMQRALTITLLLSALIPTILGMLPVLLGLYLLASKEEHMEYLIRTIYITCVLEGLLNIICTIVLESRGYSEDDIVVCFLFGPVLLGWTCTTAAYIVIIMTMCFIFTYRVVRTLKLQMVQASKRTKDMQRALTITLLLSALIPTILGVSPILLFLYLLASKEEHMEYLLRTIYITCVLEGLLNIICTIVLVKPYRDVLRSWDSRGHTEDDLAVCFQVDPVLFGWGCMTATYIVIIMTMCFIFTYRVVRILKLQMVQASKRTKDMQRALTITLLLSALIPTILGMLPVLLGLYLLASKEEHMEYLIRTIYITCVLEGLLNIICTIVLVKPYRDVLRSWACFKNEKTGMDDLRIPVGILYIALGLFLPLLNMRFVYIFLSRKKYRNLECYRIMACIGIVQLFAGPGAIACGVIQLLSADPFKIFTFFVVLYSGSIVCEVFLNLILALNRLKVILQIRTPACIHKILLSLNAFYGIVYCAALLSPYCGYSIRPGHFVGSYDFSMPYTEMFAKLNSVFLLFISAITLISYLIITVNLLWMGAKSAPHVKKEKAIFVCALLRFAIEISMNISFFIVHLPPTPWAELLAGLTYFANSMLVSPVLYLSLTKSLREQFFAIFSRNKTGPIGTSDIGTSRVALRNDRF</sequence>
<comment type="caution">
    <text evidence="2">The sequence shown here is derived from an EMBL/GenBank/DDBJ whole genome shotgun (WGS) entry which is preliminary data.</text>
</comment>
<accession>A0AA39MC70</accession>
<name>A0AA39MC70_9BILA</name>
<feature type="transmembrane region" description="Helical" evidence="1">
    <location>
        <begin position="277"/>
        <end position="303"/>
    </location>
</feature>
<feature type="transmembrane region" description="Helical" evidence="1">
    <location>
        <begin position="324"/>
        <end position="351"/>
    </location>
</feature>
<evidence type="ECO:0000313" key="2">
    <source>
        <dbReference type="EMBL" id="KAK0428478.1"/>
    </source>
</evidence>